<reference evidence="1 2" key="1">
    <citation type="submission" date="2023-07" db="EMBL/GenBank/DDBJ databases">
        <title>Sequencing the genomes of 1000 actinobacteria strains.</title>
        <authorList>
            <person name="Klenk H.-P."/>
        </authorList>
    </citation>
    <scope>NUCLEOTIDE SEQUENCE [LARGE SCALE GENOMIC DNA]</scope>
    <source>
        <strain evidence="1 2">DSM 41600</strain>
    </source>
</reference>
<sequence length="136" mass="14299">MNHTDVTLIDRDKSPLSAVDDEAIRLADALEAHPQVTEAWFDGSRVVLSTTAHGTWTLDLQDGADGEVFQDTDDTVIPAATADLPAADVLRDVVVPALLARPAYSAATAGTPDADSLTVYLATGRHYALALTPTDG</sequence>
<comment type="caution">
    <text evidence="1">The sequence shown here is derived from an EMBL/GenBank/DDBJ whole genome shotgun (WGS) entry which is preliminary data.</text>
</comment>
<name>A0ABT9KK72_9ACTN</name>
<keyword evidence="2" id="KW-1185">Reference proteome</keyword>
<dbReference type="Proteomes" id="UP001234880">
    <property type="component" value="Unassembled WGS sequence"/>
</dbReference>
<evidence type="ECO:0000313" key="2">
    <source>
        <dbReference type="Proteomes" id="UP001234880"/>
    </source>
</evidence>
<gene>
    <name evidence="1" type="ORF">JOF35_000158</name>
</gene>
<evidence type="ECO:0000313" key="1">
    <source>
        <dbReference type="EMBL" id="MDP9607881.1"/>
    </source>
</evidence>
<organism evidence="1 2">
    <name type="scientific">Streptomyces demainii</name>
    <dbReference type="NCBI Taxonomy" id="588122"/>
    <lineage>
        <taxon>Bacteria</taxon>
        <taxon>Bacillati</taxon>
        <taxon>Actinomycetota</taxon>
        <taxon>Actinomycetes</taxon>
        <taxon>Kitasatosporales</taxon>
        <taxon>Streptomycetaceae</taxon>
        <taxon>Streptomyces</taxon>
    </lineage>
</organism>
<protein>
    <submittedName>
        <fullName evidence="1">Uncharacterized protein</fullName>
    </submittedName>
</protein>
<dbReference type="RefSeq" id="WP_307109903.1">
    <property type="nucleotide sequence ID" value="NZ_JAURUE010000001.1"/>
</dbReference>
<dbReference type="EMBL" id="JAURUE010000001">
    <property type="protein sequence ID" value="MDP9607881.1"/>
    <property type="molecule type" value="Genomic_DNA"/>
</dbReference>
<proteinExistence type="predicted"/>
<accession>A0ABT9KK72</accession>